<dbReference type="GO" id="GO:0005634">
    <property type="term" value="C:nucleus"/>
    <property type="evidence" value="ECO:0007669"/>
    <property type="project" value="UniProtKB-UniRule"/>
</dbReference>
<dbReference type="SUPFAM" id="SSF47095">
    <property type="entry name" value="HMG-box"/>
    <property type="match status" value="1"/>
</dbReference>
<dbReference type="GO" id="GO:0001228">
    <property type="term" value="F:DNA-binding transcription activator activity, RNA polymerase II-specific"/>
    <property type="evidence" value="ECO:0007669"/>
    <property type="project" value="TreeGrafter"/>
</dbReference>
<feature type="region of interest" description="Disordered" evidence="5">
    <location>
        <begin position="249"/>
        <end position="269"/>
    </location>
</feature>
<keyword evidence="1" id="KW-0805">Transcription regulation</keyword>
<name>A0A9P7KWJ9_9HYPO</name>
<feature type="non-terminal residue" evidence="7">
    <location>
        <position position="1"/>
    </location>
</feature>
<gene>
    <name evidence="7" type="ORF">KAF25_008038</name>
</gene>
<proteinExistence type="predicted"/>
<dbReference type="EMBL" id="JAGPUO010000002">
    <property type="protein sequence ID" value="KAG5664304.1"/>
    <property type="molecule type" value="Genomic_DNA"/>
</dbReference>
<keyword evidence="4" id="KW-0539">Nucleus</keyword>
<dbReference type="PANTHER" id="PTHR10270">
    <property type="entry name" value="SOX TRANSCRIPTION FACTOR"/>
    <property type="match status" value="1"/>
</dbReference>
<reference evidence="7" key="1">
    <citation type="submission" date="2021-04" db="EMBL/GenBank/DDBJ databases">
        <title>Draft genome of Fusarium avenaceum strain F156N33, isolated from an atmospheric sample in Virginia.</title>
        <authorList>
            <person name="Yang S."/>
            <person name="Vinatzer B.A."/>
            <person name="Coleman J."/>
        </authorList>
    </citation>
    <scope>NUCLEOTIDE SEQUENCE</scope>
    <source>
        <strain evidence="7">F156N33</strain>
    </source>
</reference>
<evidence type="ECO:0000256" key="5">
    <source>
        <dbReference type="SAM" id="MobiDB-lite"/>
    </source>
</evidence>
<evidence type="ECO:0000256" key="4">
    <source>
        <dbReference type="PROSITE-ProRule" id="PRU00267"/>
    </source>
</evidence>
<dbReference type="InterPro" id="IPR009071">
    <property type="entry name" value="HMG_box_dom"/>
</dbReference>
<evidence type="ECO:0000313" key="7">
    <source>
        <dbReference type="EMBL" id="KAG5664304.1"/>
    </source>
</evidence>
<dbReference type="GO" id="GO:0000978">
    <property type="term" value="F:RNA polymerase II cis-regulatory region sequence-specific DNA binding"/>
    <property type="evidence" value="ECO:0007669"/>
    <property type="project" value="TreeGrafter"/>
</dbReference>
<evidence type="ECO:0000256" key="2">
    <source>
        <dbReference type="ARBA" id="ARBA00023125"/>
    </source>
</evidence>
<keyword evidence="2 4" id="KW-0238">DNA-binding</keyword>
<dbReference type="GO" id="GO:0030154">
    <property type="term" value="P:cell differentiation"/>
    <property type="evidence" value="ECO:0007669"/>
    <property type="project" value="TreeGrafter"/>
</dbReference>
<protein>
    <recommendedName>
        <fullName evidence="6">HMG box domain-containing protein</fullName>
    </recommendedName>
</protein>
<feature type="DNA-binding region" description="HMG box" evidence="4">
    <location>
        <begin position="182"/>
        <end position="250"/>
    </location>
</feature>
<dbReference type="AlphaFoldDB" id="A0A9P7KWJ9"/>
<dbReference type="InterPro" id="IPR036910">
    <property type="entry name" value="HMG_box_dom_sf"/>
</dbReference>
<sequence>AFAEHCLQNSSEDTDLLFFLLFLTPITIRSFFFSLSQETFSHLQEHQQDQLRLIIITMTTLVLIPAGDGTPVTFSTMWSAEHIDSVFQCLAPKSAEEKRKFVIVPTQIYEDMDIGAKTALANLFMAEFGEPVLYARNNKDECYYLGAPRDIMKDGGMLIVVPGAPEAIYMQRPDHAPKRAKIPRPPNAYIIYRKERHQKIKKERPDLTNNQISMILGRTWNMEKSEIRLLYKQKADIVKEEHRRMYPDYQYRPRRPSDRRRRNTPLSNPAATIAATATQFAVNQIAAAAVAPAATVAQQNVV</sequence>
<keyword evidence="8" id="KW-1185">Reference proteome</keyword>
<evidence type="ECO:0000313" key="8">
    <source>
        <dbReference type="Proteomes" id="UP000782241"/>
    </source>
</evidence>
<dbReference type="PANTHER" id="PTHR10270:SF161">
    <property type="entry name" value="SEX-DETERMINING REGION Y PROTEIN"/>
    <property type="match status" value="1"/>
</dbReference>
<dbReference type="SMART" id="SM00398">
    <property type="entry name" value="HMG"/>
    <property type="match status" value="1"/>
</dbReference>
<evidence type="ECO:0000256" key="1">
    <source>
        <dbReference type="ARBA" id="ARBA00023015"/>
    </source>
</evidence>
<accession>A0A9P7KWJ9</accession>
<dbReference type="Gene3D" id="1.10.30.10">
    <property type="entry name" value="High mobility group box domain"/>
    <property type="match status" value="1"/>
</dbReference>
<evidence type="ECO:0000259" key="6">
    <source>
        <dbReference type="PROSITE" id="PS50118"/>
    </source>
</evidence>
<dbReference type="Pfam" id="PF00505">
    <property type="entry name" value="HMG_box"/>
    <property type="match status" value="1"/>
</dbReference>
<feature type="domain" description="HMG box" evidence="6">
    <location>
        <begin position="182"/>
        <end position="250"/>
    </location>
</feature>
<feature type="compositionally biased region" description="Basic residues" evidence="5">
    <location>
        <begin position="252"/>
        <end position="263"/>
    </location>
</feature>
<comment type="caution">
    <text evidence="7">The sequence shown here is derived from an EMBL/GenBank/DDBJ whole genome shotgun (WGS) entry which is preliminary data.</text>
</comment>
<keyword evidence="3" id="KW-0804">Transcription</keyword>
<evidence type="ECO:0000256" key="3">
    <source>
        <dbReference type="ARBA" id="ARBA00023163"/>
    </source>
</evidence>
<dbReference type="FunFam" id="1.10.30.10:FF:000041">
    <property type="entry name" value="HMG box family protein"/>
    <property type="match status" value="1"/>
</dbReference>
<dbReference type="CDD" id="cd01389">
    <property type="entry name" value="HMG-box_ROX1-like"/>
    <property type="match status" value="1"/>
</dbReference>
<dbReference type="InterPro" id="IPR050140">
    <property type="entry name" value="SRY-related_HMG-box_TF-like"/>
</dbReference>
<dbReference type="Proteomes" id="UP000782241">
    <property type="component" value="Unassembled WGS sequence"/>
</dbReference>
<dbReference type="PROSITE" id="PS50118">
    <property type="entry name" value="HMG_BOX_2"/>
    <property type="match status" value="1"/>
</dbReference>
<organism evidence="7 8">
    <name type="scientific">Fusarium avenaceum</name>
    <dbReference type="NCBI Taxonomy" id="40199"/>
    <lineage>
        <taxon>Eukaryota</taxon>
        <taxon>Fungi</taxon>
        <taxon>Dikarya</taxon>
        <taxon>Ascomycota</taxon>
        <taxon>Pezizomycotina</taxon>
        <taxon>Sordariomycetes</taxon>
        <taxon>Hypocreomycetidae</taxon>
        <taxon>Hypocreales</taxon>
        <taxon>Nectriaceae</taxon>
        <taxon>Fusarium</taxon>
        <taxon>Fusarium tricinctum species complex</taxon>
    </lineage>
</organism>